<evidence type="ECO:0000256" key="6">
    <source>
        <dbReference type="ARBA" id="ARBA00023136"/>
    </source>
</evidence>
<keyword evidence="2" id="KW-1003">Cell membrane</keyword>
<accession>A0A7X0BUX5</accession>
<dbReference type="EMBL" id="JACHLL010000007">
    <property type="protein sequence ID" value="MBB6343177.1"/>
    <property type="molecule type" value="Genomic_DNA"/>
</dbReference>
<keyword evidence="4" id="KW-0812">Transmembrane</keyword>
<reference evidence="8 9" key="1">
    <citation type="submission" date="2020-08" db="EMBL/GenBank/DDBJ databases">
        <title>Functional genomics of gut bacteria from endangered species of beetles.</title>
        <authorList>
            <person name="Carlos-Shanley C."/>
        </authorList>
    </citation>
    <scope>NUCLEOTIDE SEQUENCE [LARGE SCALE GENOMIC DNA]</scope>
    <source>
        <strain evidence="8 9">S00202</strain>
    </source>
</reference>
<evidence type="ECO:0000256" key="1">
    <source>
        <dbReference type="ARBA" id="ARBA00004533"/>
    </source>
</evidence>
<dbReference type="Pfam" id="PF02470">
    <property type="entry name" value="MlaD"/>
    <property type="match status" value="6"/>
</dbReference>
<dbReference type="PANTHER" id="PTHR30462">
    <property type="entry name" value="INTERMEMBRANE TRANSPORT PROTEIN PQIB-RELATED"/>
    <property type="match status" value="1"/>
</dbReference>
<feature type="domain" description="Mce/MlaD" evidence="7">
    <location>
        <begin position="367"/>
        <end position="428"/>
    </location>
</feature>
<evidence type="ECO:0000256" key="2">
    <source>
        <dbReference type="ARBA" id="ARBA00022475"/>
    </source>
</evidence>
<dbReference type="GO" id="GO:0005886">
    <property type="term" value="C:plasma membrane"/>
    <property type="evidence" value="ECO:0007669"/>
    <property type="project" value="UniProtKB-SubCell"/>
</dbReference>
<feature type="domain" description="Mce/MlaD" evidence="7">
    <location>
        <begin position="15"/>
        <end position="105"/>
    </location>
</feature>
<evidence type="ECO:0000313" key="8">
    <source>
        <dbReference type="EMBL" id="MBB6343177.1"/>
    </source>
</evidence>
<keyword evidence="6" id="KW-0472">Membrane</keyword>
<evidence type="ECO:0000259" key="7">
    <source>
        <dbReference type="Pfam" id="PF02470"/>
    </source>
</evidence>
<dbReference type="PANTHER" id="PTHR30462:SF0">
    <property type="entry name" value="INTERMEMBRANE TRANSPORT PROTEIN YEBT"/>
    <property type="match status" value="1"/>
</dbReference>
<feature type="domain" description="Mce/MlaD" evidence="7">
    <location>
        <begin position="129"/>
        <end position="194"/>
    </location>
</feature>
<keyword evidence="3" id="KW-0997">Cell inner membrane</keyword>
<dbReference type="AlphaFoldDB" id="A0A7X0BUX5"/>
<name>A0A7X0BUX5_9PSED</name>
<feature type="domain" description="Mce/MlaD" evidence="7">
    <location>
        <begin position="253"/>
        <end position="341"/>
    </location>
</feature>
<keyword evidence="9" id="KW-1185">Reference proteome</keyword>
<evidence type="ECO:0000313" key="9">
    <source>
        <dbReference type="Proteomes" id="UP000557193"/>
    </source>
</evidence>
<protein>
    <submittedName>
        <fullName evidence="8">Paraquat-inducible protein B</fullName>
    </submittedName>
</protein>
<organism evidence="8 9">
    <name type="scientific">Pseudomonas fluvialis</name>
    <dbReference type="NCBI Taxonomy" id="1793966"/>
    <lineage>
        <taxon>Bacteria</taxon>
        <taxon>Pseudomonadati</taxon>
        <taxon>Pseudomonadota</taxon>
        <taxon>Gammaproteobacteria</taxon>
        <taxon>Pseudomonadales</taxon>
        <taxon>Pseudomonadaceae</taxon>
        <taxon>Pseudomonas</taxon>
    </lineage>
</organism>
<comment type="subcellular location">
    <subcellularLocation>
        <location evidence="1">Cell inner membrane</location>
    </subcellularLocation>
</comment>
<dbReference type="InterPro" id="IPR003399">
    <property type="entry name" value="Mce/MlaD"/>
</dbReference>
<proteinExistence type="predicted"/>
<evidence type="ECO:0000256" key="4">
    <source>
        <dbReference type="ARBA" id="ARBA00022692"/>
    </source>
</evidence>
<evidence type="ECO:0000256" key="3">
    <source>
        <dbReference type="ARBA" id="ARBA00022519"/>
    </source>
</evidence>
<evidence type="ECO:0000256" key="5">
    <source>
        <dbReference type="ARBA" id="ARBA00022989"/>
    </source>
</evidence>
<keyword evidence="5" id="KW-1133">Transmembrane helix</keyword>
<dbReference type="Proteomes" id="UP000557193">
    <property type="component" value="Unassembled WGS sequence"/>
</dbReference>
<dbReference type="InterPro" id="IPR051800">
    <property type="entry name" value="PqiA-PqiB_transport"/>
</dbReference>
<gene>
    <name evidence="8" type="ORF">HNP49_003375</name>
</gene>
<feature type="domain" description="Mce/MlaD" evidence="7">
    <location>
        <begin position="490"/>
        <end position="576"/>
    </location>
</feature>
<sequence>MIGVWLGWRAYDSAGVVIKVRFDSGEGIQVNKTELIYKGISVGKVVDLHVTPDVSAVDASIEVRKEAAPYLSKNSRFWLVKPRVSMAGVTGLETLMSGNYIAIDPALGEPERNFVALKEPPAISDAIAGLHLTLKADRLGSLEAGSPIYYQQIQVGQIKSYQLAEDQRGVDIKVFIEPEYAHLVRKHTRFWNASGVTISGGLSGFKVRTESLVSIAAGGIAFATPEHRRDSPPTDASIPFRLYEDFDAAQSGLKVLLRLKSVDALEPGKTPVIYNGVQVGTLKSMDMGKDFSQATAELTMDPRTEELLVEGTEFWTVKPSISLAGITGLEALVKGNYIEVRFSKEGAPTREFVVREKAPPLKENAPGLHLSLTSERVGSLQAGSPVLYRQMRVGTVQNTQLSSDKRSVTFTVHIPPEFSNLINDSTRFWNASGVTLKGGLSGVEVKSESLESLIMGGISFDTPDLNKSRRKTAFVLYDSEDKASARGVMLDIRVPSADGLNVGTPVRFKGLEVGEIEAIELLPDLSGVVLKARVVQAEQRIAVAGTEFWVVKPELGLVRTANLDTLVSGKYLEVAPAARPGAVKTSFIARESAPLNTANGEKGLRVVLSAPQRGSLKPGVEVSYREIPVGKVTSFKLGPNSDRVLIELLIESRYAPLVRSGTRFWNTSGIGVDAGLFKGVKVRTESLESMLEGGIAFATPDNPQMGGPAYAGQTFVLFDDPQDDWLKWAPKINLGK</sequence>
<feature type="domain" description="Mce/MlaD" evidence="7">
    <location>
        <begin position="603"/>
        <end position="663"/>
    </location>
</feature>
<comment type="caution">
    <text evidence="8">The sequence shown here is derived from an EMBL/GenBank/DDBJ whole genome shotgun (WGS) entry which is preliminary data.</text>
</comment>